<dbReference type="GO" id="GO:0006164">
    <property type="term" value="P:purine nucleotide biosynthetic process"/>
    <property type="evidence" value="ECO:0007669"/>
    <property type="project" value="UniProtKB-KW"/>
</dbReference>
<keyword evidence="4" id="KW-0658">Purine biosynthesis</keyword>
<dbReference type="SUPFAM" id="SSF56042">
    <property type="entry name" value="PurM C-terminal domain-like"/>
    <property type="match status" value="2"/>
</dbReference>
<dbReference type="PROSITE" id="PS51273">
    <property type="entry name" value="GATASE_TYPE_1"/>
    <property type="match status" value="1"/>
</dbReference>
<dbReference type="Gene3D" id="3.30.1330.10">
    <property type="entry name" value="PurM-like, N-terminal domain"/>
    <property type="match status" value="2"/>
</dbReference>
<dbReference type="RefSeq" id="WP_306375467.1">
    <property type="nucleotide sequence ID" value="NZ_JASAYT010000003.1"/>
</dbReference>
<dbReference type="Pfam" id="PF13507">
    <property type="entry name" value="GATase_5"/>
    <property type="match status" value="1"/>
</dbReference>
<dbReference type="CDD" id="cd02203">
    <property type="entry name" value="PurL_repeat1"/>
    <property type="match status" value="1"/>
</dbReference>
<feature type="domain" description="PurM-like C-terminal" evidence="7">
    <location>
        <begin position="441"/>
        <end position="593"/>
    </location>
</feature>
<protein>
    <submittedName>
        <fullName evidence="9">Phosphoribosylformylglycinamidine synthase</fullName>
        <ecNumber evidence="9">6.3.5.3</ecNumber>
    </submittedName>
</protein>
<dbReference type="PANTHER" id="PTHR10099:SF1">
    <property type="entry name" value="PHOSPHORIBOSYLFORMYLGLYCINAMIDINE SYNTHASE"/>
    <property type="match status" value="1"/>
</dbReference>
<organism evidence="9 10">
    <name type="scientific">Phocoenobacter skyensis</name>
    <dbReference type="NCBI Taxonomy" id="97481"/>
    <lineage>
        <taxon>Bacteria</taxon>
        <taxon>Pseudomonadati</taxon>
        <taxon>Pseudomonadota</taxon>
        <taxon>Gammaproteobacteria</taxon>
        <taxon>Pasteurellales</taxon>
        <taxon>Pasteurellaceae</taxon>
        <taxon>Phocoenobacter</taxon>
    </lineage>
</organism>
<dbReference type="NCBIfam" id="TIGR01857">
    <property type="entry name" value="FGAM-synthase"/>
    <property type="match status" value="1"/>
</dbReference>
<dbReference type="SUPFAM" id="SSF55326">
    <property type="entry name" value="PurM N-terminal domain-like"/>
    <property type="match status" value="2"/>
</dbReference>
<dbReference type="Pfam" id="PF18072">
    <property type="entry name" value="FGAR-AT_linker"/>
    <property type="match status" value="1"/>
</dbReference>
<evidence type="ECO:0000256" key="2">
    <source>
        <dbReference type="ARBA" id="ARBA00022723"/>
    </source>
</evidence>
<dbReference type="PANTHER" id="PTHR10099">
    <property type="entry name" value="PHOSPHORIBOSYLFORMYLGLYCINAMIDINE SYNTHASE"/>
    <property type="match status" value="1"/>
</dbReference>
<evidence type="ECO:0000256" key="3">
    <source>
        <dbReference type="ARBA" id="ARBA00022741"/>
    </source>
</evidence>
<evidence type="ECO:0000313" key="10">
    <source>
        <dbReference type="Proteomes" id="UP001231736"/>
    </source>
</evidence>
<dbReference type="SMART" id="SM01211">
    <property type="entry name" value="GATase_5"/>
    <property type="match status" value="1"/>
</dbReference>
<proteinExistence type="predicted"/>
<evidence type="ECO:0000256" key="6">
    <source>
        <dbReference type="ARBA" id="ARBA00022842"/>
    </source>
</evidence>
<dbReference type="InterPro" id="IPR036921">
    <property type="entry name" value="PurM-like_N_sf"/>
</dbReference>
<keyword evidence="6" id="KW-0460">Magnesium</keyword>
<keyword evidence="2" id="KW-0479">Metal-binding</keyword>
<evidence type="ECO:0000259" key="8">
    <source>
        <dbReference type="Pfam" id="PF18072"/>
    </source>
</evidence>
<feature type="domain" description="Phosphoribosylformylglycinamidine synthase linker" evidence="8">
    <location>
        <begin position="180"/>
        <end position="226"/>
    </location>
</feature>
<keyword evidence="1 9" id="KW-0436">Ligase</keyword>
<evidence type="ECO:0000256" key="5">
    <source>
        <dbReference type="ARBA" id="ARBA00022840"/>
    </source>
</evidence>
<keyword evidence="5" id="KW-0067">ATP-binding</keyword>
<dbReference type="SUPFAM" id="SSF52317">
    <property type="entry name" value="Class I glutamine amidotransferase-like"/>
    <property type="match status" value="1"/>
</dbReference>
<evidence type="ECO:0000256" key="4">
    <source>
        <dbReference type="ARBA" id="ARBA00022755"/>
    </source>
</evidence>
<dbReference type="CDD" id="cd01740">
    <property type="entry name" value="GATase1_FGAR_AT"/>
    <property type="match status" value="1"/>
</dbReference>
<gene>
    <name evidence="9" type="ORF">QJU97_01265</name>
</gene>
<accession>A0AAJ6P1X3</accession>
<dbReference type="Gene3D" id="3.40.50.880">
    <property type="match status" value="1"/>
</dbReference>
<dbReference type="InterPro" id="IPR010141">
    <property type="entry name" value="FGAM_synthase"/>
</dbReference>
<keyword evidence="3" id="KW-0547">Nucleotide-binding</keyword>
<dbReference type="GO" id="GO:0005737">
    <property type="term" value="C:cytoplasm"/>
    <property type="evidence" value="ECO:0007669"/>
    <property type="project" value="TreeGrafter"/>
</dbReference>
<name>A0AAJ6P1X3_9PAST</name>
<evidence type="ECO:0000256" key="1">
    <source>
        <dbReference type="ARBA" id="ARBA00022598"/>
    </source>
</evidence>
<dbReference type="Pfam" id="PF02769">
    <property type="entry name" value="AIRS_C"/>
    <property type="match status" value="1"/>
</dbReference>
<evidence type="ECO:0000259" key="7">
    <source>
        <dbReference type="Pfam" id="PF02769"/>
    </source>
</evidence>
<dbReference type="AlphaFoldDB" id="A0AAJ6P1X3"/>
<dbReference type="FunFam" id="3.30.1330.10:FF:000013">
    <property type="entry name" value="Phosphoribosylformylglycinamidine synthase"/>
    <property type="match status" value="1"/>
</dbReference>
<dbReference type="InterPro" id="IPR041609">
    <property type="entry name" value="PurL_linker"/>
</dbReference>
<comment type="caution">
    <text evidence="9">The sequence shown here is derived from an EMBL/GenBank/DDBJ whole genome shotgun (WGS) entry which is preliminary data.</text>
</comment>
<dbReference type="GO" id="GO:0046872">
    <property type="term" value="F:metal ion binding"/>
    <property type="evidence" value="ECO:0007669"/>
    <property type="project" value="UniProtKB-KW"/>
</dbReference>
<dbReference type="InterPro" id="IPR029062">
    <property type="entry name" value="Class_I_gatase-like"/>
</dbReference>
<dbReference type="Gene3D" id="3.90.650.10">
    <property type="entry name" value="PurM-like C-terminal domain"/>
    <property type="match status" value="1"/>
</dbReference>
<sequence>MINLRFFVEKKSGFDIEAQLLLNKFQKELHIKNLHSLRVINAYDIFDLDASSDEIDKIKYHILSEPVSDDVIENLDLSHQHYFAVEYLEGQFDQRADSALQCIEIILSQKQNITVKSFKIIILKGEISHNDLVKMKAFYINPIECQEKHLDLFKKNSTPVNDNVVIYDNFITLDHNQLLQLKEQLNLSMSKEDFFFIQQHYQQLGRNPTETELKVFDTYWSDHCRHTTFETQITHIDFPDSPFGKQMQTEFAHYLAIKAQVTPHKKQCLMDMATVMAKYLHKIGHLDKLEVSEENNACSIYIDVHTTDFNGNQDIEKWLLMFKNETHNHPTEIEPFGGASTCLGGAIRDPLSGRAYVYQAIRVTGSANPLEKIEDTLSGKLSQQKITTEAAKGYSSYGNQIGIATSLVSEIYHQGYKAKRLEVGAVVGAAPVANVRRQSPEVGDVIILLGGKTGRDGCGGASGSSKEHNDQSLLLCGAEVQKGNAPEERKIQRLFRNANATKLIKKCNDFGAGGVCVAIGELAEGVFVDLDLVPVKYQGLSGTELAISESQERMAVVVDKKDSQAFLDLAAQENILAKIVGEVTANKALVLSWKKQIIVNIQRDFLNTNGISQQVNVKIKDIHLSEKFKGINNIFTRPIKGKTLAEQWQYNIQDLNVASQKGLAEMFDSTVGAGTVLMPFGGHYQMTPVDVSIAKIPVLDKETNTVSAITWGFNPYLLEHSPYHGAMYAVIDSLTKLVAAGIDYKKAYLSFQEYFPKLGTDGEMWSKPLLALLGAIRVQTDFQIAAIGGKDSMSGTFNDLQVPSTFISFAVNTGKVEQVISPEFKQNNSFVYLIDNPIDDNGLYSTDKLKANFDFILENIKTGHILSAMTVKHGGIAEAITKMSFGQRLGIKLINHNIDYFAIKPAAIIIESNEMVTHSNAILLGHTIDSFNIITDFNTQKETIDLTVIQQQWLSKFAKIFPVSTNEKVSIITDLSTHSSKEISYTNPTVHSLKNRQPIAKPRVLIATFPGSNSEYDMYNAFNRNGGCAEILLFRNITSNYIRDSINQLCHKLKTAQIFVLPGGFSAGDEPDGSGKFIAAILQNPQLKESINEFLARDGLVLGICNGFQALVKSGLLPNGDIGQITPQSPTLTFNKIGRHISQMVDTKIVNNHSPWLSSFSVGQTFTIPVSHGEGRFYADKDTLQTLIDNGQIATQCVDFSGNATDEFIHNPNGSSLAIEGLTSADGRIFGKMGHSERYAEGTFKNIAGDKDQNIFANGVNYFK</sequence>
<dbReference type="InterPro" id="IPR010918">
    <property type="entry name" value="PurM-like_C_dom"/>
</dbReference>
<dbReference type="EMBL" id="JASAYT010000003">
    <property type="protein sequence ID" value="MDP8174090.1"/>
    <property type="molecule type" value="Genomic_DNA"/>
</dbReference>
<dbReference type="InterPro" id="IPR036676">
    <property type="entry name" value="PurM-like_C_sf"/>
</dbReference>
<dbReference type="GO" id="GO:0005524">
    <property type="term" value="F:ATP binding"/>
    <property type="evidence" value="ECO:0007669"/>
    <property type="project" value="UniProtKB-KW"/>
</dbReference>
<dbReference type="GO" id="GO:0004642">
    <property type="term" value="F:phosphoribosylformylglycinamidine synthase activity"/>
    <property type="evidence" value="ECO:0007669"/>
    <property type="project" value="UniProtKB-EC"/>
</dbReference>
<dbReference type="CDD" id="cd02204">
    <property type="entry name" value="PurL_repeat2"/>
    <property type="match status" value="1"/>
</dbReference>
<reference evidence="9" key="1">
    <citation type="journal article" date="2023" name="Front. Microbiol.">
        <title>Phylogeography and host specificity of Pasteurellaceae pathogenic to sea-farmed fish in the north-east Atlantic.</title>
        <authorList>
            <person name="Gulla S."/>
            <person name="Colquhoun D.J."/>
            <person name="Olsen A.B."/>
            <person name="Spilsberg B."/>
            <person name="Lagesen K."/>
            <person name="Aakesson C.P."/>
            <person name="Strom S."/>
            <person name="Manji F."/>
            <person name="Birkbeck T.H."/>
            <person name="Nilsen H.K."/>
        </authorList>
    </citation>
    <scope>NUCLEOTIDE SEQUENCE</scope>
    <source>
        <strain evidence="9">98B1</strain>
    </source>
</reference>
<evidence type="ECO:0000313" key="9">
    <source>
        <dbReference type="EMBL" id="MDP8174090.1"/>
    </source>
</evidence>
<dbReference type="Proteomes" id="UP001231736">
    <property type="component" value="Unassembled WGS sequence"/>
</dbReference>
<dbReference type="EC" id="6.3.5.3" evidence="9"/>